<reference evidence="1" key="1">
    <citation type="journal article" date="2016" name="Nat. Genet.">
        <title>A high-quality carrot genome assembly provides new insights into carotenoid accumulation and asterid genome evolution.</title>
        <authorList>
            <person name="Iorizzo M."/>
            <person name="Ellison S."/>
            <person name="Senalik D."/>
            <person name="Zeng P."/>
            <person name="Satapoomin P."/>
            <person name="Huang J."/>
            <person name="Bowman M."/>
            <person name="Iovene M."/>
            <person name="Sanseverino W."/>
            <person name="Cavagnaro P."/>
            <person name="Yildiz M."/>
            <person name="Macko-Podgorni A."/>
            <person name="Moranska E."/>
            <person name="Grzebelus E."/>
            <person name="Grzebelus D."/>
            <person name="Ashrafi H."/>
            <person name="Zheng Z."/>
            <person name="Cheng S."/>
            <person name="Spooner D."/>
            <person name="Van Deynze A."/>
            <person name="Simon P."/>
        </authorList>
    </citation>
    <scope>NUCLEOTIDE SEQUENCE</scope>
    <source>
        <tissue evidence="1">Leaf</tissue>
    </source>
</reference>
<name>A0A175YL90_DAUCS</name>
<dbReference type="Gramene" id="KZM84020">
    <property type="protein sequence ID" value="KZM84020"/>
    <property type="gene ID" value="DCAR_028558"/>
</dbReference>
<evidence type="ECO:0000313" key="2">
    <source>
        <dbReference type="Proteomes" id="UP000077755"/>
    </source>
</evidence>
<evidence type="ECO:0000313" key="1">
    <source>
        <dbReference type="EMBL" id="WOH11295.1"/>
    </source>
</evidence>
<protein>
    <submittedName>
        <fullName evidence="1">Uncharacterized protein</fullName>
    </submittedName>
</protein>
<dbReference type="AlphaFoldDB" id="A0A175YL90"/>
<dbReference type="Proteomes" id="UP000077755">
    <property type="component" value="Chromosome 8"/>
</dbReference>
<sequence>MWQVSVNKVLVMLCLYSCKDALKALRDPGPLGLRQSLTITAQPRVMSLYQLLIRMHQINSHCTVSNVIFEMLFEYVIVDLSFLASTGRVPLTTVGQNASNQSIGRSPLSRIDQNANHGVLLDSTVTGVKRRGGRPSIETLFKQSKKSSTSEEAFGEAICEAVSLGFIKSGN</sequence>
<accession>A0A175YL90</accession>
<organism evidence="1 2">
    <name type="scientific">Daucus carota subsp. sativus</name>
    <name type="common">Carrot</name>
    <dbReference type="NCBI Taxonomy" id="79200"/>
    <lineage>
        <taxon>Eukaryota</taxon>
        <taxon>Viridiplantae</taxon>
        <taxon>Streptophyta</taxon>
        <taxon>Embryophyta</taxon>
        <taxon>Tracheophyta</taxon>
        <taxon>Spermatophyta</taxon>
        <taxon>Magnoliopsida</taxon>
        <taxon>eudicotyledons</taxon>
        <taxon>Gunneridae</taxon>
        <taxon>Pentapetalae</taxon>
        <taxon>asterids</taxon>
        <taxon>campanulids</taxon>
        <taxon>Apiales</taxon>
        <taxon>Apiaceae</taxon>
        <taxon>Apioideae</taxon>
        <taxon>Scandiceae</taxon>
        <taxon>Daucinae</taxon>
        <taxon>Daucus</taxon>
        <taxon>Daucus sect. Daucus</taxon>
    </lineage>
</organism>
<keyword evidence="2" id="KW-1185">Reference proteome</keyword>
<dbReference type="EMBL" id="CP093350">
    <property type="protein sequence ID" value="WOH11295.1"/>
    <property type="molecule type" value="Genomic_DNA"/>
</dbReference>
<reference evidence="1" key="2">
    <citation type="submission" date="2022-03" db="EMBL/GenBank/DDBJ databases">
        <title>Draft title - Genomic analysis of global carrot germplasm unveils the trajectory of domestication and the origin of high carotenoid orange carrot.</title>
        <authorList>
            <person name="Iorizzo M."/>
            <person name="Ellison S."/>
            <person name="Senalik D."/>
            <person name="Macko-Podgorni A."/>
            <person name="Grzebelus D."/>
            <person name="Bostan H."/>
            <person name="Rolling W."/>
            <person name="Curaba J."/>
            <person name="Simon P."/>
        </authorList>
    </citation>
    <scope>NUCLEOTIDE SEQUENCE</scope>
    <source>
        <tissue evidence="1">Leaf</tissue>
    </source>
</reference>
<gene>
    <name evidence="1" type="ORF">DCAR_0830776</name>
</gene>
<proteinExistence type="predicted"/>